<name>A0A193LBT9_9GAMM</name>
<dbReference type="RefSeq" id="WP_068611697.1">
    <property type="nucleotide sequence ID" value="NZ_CP016268.1"/>
</dbReference>
<evidence type="ECO:0000313" key="2">
    <source>
        <dbReference type="EMBL" id="ANO49864.1"/>
    </source>
</evidence>
<gene>
    <name evidence="2" type="ORF">BA177_00330</name>
</gene>
<accession>A0A193LBT9</accession>
<dbReference type="AlphaFoldDB" id="A0A193LBT9"/>
<evidence type="ECO:0000313" key="3">
    <source>
        <dbReference type="Proteomes" id="UP000092695"/>
    </source>
</evidence>
<protein>
    <recommendedName>
        <fullName evidence="1">SGNH hydrolase-type esterase domain-containing protein</fullName>
    </recommendedName>
</protein>
<dbReference type="GO" id="GO:0016788">
    <property type="term" value="F:hydrolase activity, acting on ester bonds"/>
    <property type="evidence" value="ECO:0007669"/>
    <property type="project" value="UniProtKB-ARBA"/>
</dbReference>
<dbReference type="InterPro" id="IPR013830">
    <property type="entry name" value="SGNH_hydro"/>
</dbReference>
<reference evidence="2 3" key="1">
    <citation type="submission" date="2016-06" db="EMBL/GenBank/DDBJ databases">
        <title>Complete genome sequence of a deep-branching marine Gamma Proteobacterium Woeseia oceani type strain XK5.</title>
        <authorList>
            <person name="Mu D."/>
            <person name="Du Z."/>
        </authorList>
    </citation>
    <scope>NUCLEOTIDE SEQUENCE [LARGE SCALE GENOMIC DNA]</scope>
    <source>
        <strain evidence="2 3">XK5</strain>
    </source>
</reference>
<feature type="domain" description="SGNH hydrolase-type esterase" evidence="1">
    <location>
        <begin position="49"/>
        <end position="219"/>
    </location>
</feature>
<organism evidence="2 3">
    <name type="scientific">Woeseia oceani</name>
    <dbReference type="NCBI Taxonomy" id="1548547"/>
    <lineage>
        <taxon>Bacteria</taxon>
        <taxon>Pseudomonadati</taxon>
        <taxon>Pseudomonadota</taxon>
        <taxon>Gammaproteobacteria</taxon>
        <taxon>Woeseiales</taxon>
        <taxon>Woeseiaceae</taxon>
        <taxon>Woeseia</taxon>
    </lineage>
</organism>
<dbReference type="Proteomes" id="UP000092695">
    <property type="component" value="Chromosome"/>
</dbReference>
<keyword evidence="3" id="KW-1185">Reference proteome</keyword>
<sequence length="245" mass="26548">MRFLLITVLLSPLLLLQGRWTRARTPRLPEADGAREGTAGNGPLLRLLILGDSAAAGVGAVDQRDALAGQLVAQLADRYTVRWKLSAATGNKTSTVLAGLPTAGLETFDIAVVSLGVNDVTGGISLNTFEQQQQTLLRELQQRFGIRHTVLSALPPMHLFPALPQPLRWVLGQRAKQFSEVLRRLSQQIERCSLCDVDTSGDRSMMAADGFHPGPPVYARWAAQIVGIIVRRYSEEACQTSSPAA</sequence>
<dbReference type="Gene3D" id="3.40.50.1110">
    <property type="entry name" value="SGNH hydrolase"/>
    <property type="match status" value="1"/>
</dbReference>
<dbReference type="OrthoDB" id="9804395at2"/>
<dbReference type="STRING" id="1548547.BA177_00330"/>
<dbReference type="InterPro" id="IPR036514">
    <property type="entry name" value="SGNH_hydro_sf"/>
</dbReference>
<dbReference type="EMBL" id="CP016268">
    <property type="protein sequence ID" value="ANO49864.1"/>
    <property type="molecule type" value="Genomic_DNA"/>
</dbReference>
<proteinExistence type="predicted"/>
<dbReference type="CDD" id="cd01836">
    <property type="entry name" value="FeeA_FeeB_like"/>
    <property type="match status" value="1"/>
</dbReference>
<dbReference type="Pfam" id="PF13472">
    <property type="entry name" value="Lipase_GDSL_2"/>
    <property type="match status" value="1"/>
</dbReference>
<evidence type="ECO:0000259" key="1">
    <source>
        <dbReference type="Pfam" id="PF13472"/>
    </source>
</evidence>
<dbReference type="KEGG" id="woc:BA177_00330"/>
<dbReference type="SUPFAM" id="SSF52266">
    <property type="entry name" value="SGNH hydrolase"/>
    <property type="match status" value="1"/>
</dbReference>